<keyword evidence="5" id="KW-1185">Reference proteome</keyword>
<keyword evidence="2" id="KW-1133">Transmembrane helix</keyword>
<feature type="transmembrane region" description="Helical" evidence="2">
    <location>
        <begin position="20"/>
        <end position="40"/>
    </location>
</feature>
<dbReference type="SUPFAM" id="SSF56300">
    <property type="entry name" value="Metallo-dependent phosphatases"/>
    <property type="match status" value="1"/>
</dbReference>
<evidence type="ECO:0000256" key="2">
    <source>
        <dbReference type="SAM" id="Phobius"/>
    </source>
</evidence>
<evidence type="ECO:0000313" key="5">
    <source>
        <dbReference type="Proteomes" id="UP001470230"/>
    </source>
</evidence>
<proteinExistence type="predicted"/>
<accession>A0ABR2I6E6</accession>
<dbReference type="Pfam" id="PF00149">
    <property type="entry name" value="Metallophos"/>
    <property type="match status" value="1"/>
</dbReference>
<keyword evidence="2 4" id="KW-0812">Transmembrane</keyword>
<gene>
    <name evidence="4" type="ORF">M9Y10_013189</name>
</gene>
<dbReference type="PANTHER" id="PTHR14795:SF0">
    <property type="entry name" value="TRANSMEMBRANE PROTEIN 62"/>
    <property type="match status" value="1"/>
</dbReference>
<sequence length="701" mass="80994">MDDLSDSSEQKTLSIQYLPFFFSHFFMLIIIIIATIIGIVCSNYQTAGPFYSSNETLDFSPSFNSPSLEYPYFFSQLSDIHLTHAHSTRTKHILEILTGIANRIKPYLVIITGDIADASDSSTFLQPRKQYKLNWDEYNKTLHESGILKVSQIFEVPGNHDIYNVEWETSEKNYFPKYTQHKVQSMNVESFLIEGQFNFISINPVKFPYISAPLGMMPYTSTSVLNEFETHFINDNPSVSNIIISHYPHYSTWTAHPSKMEKIYSKARLFLSGHFHPRTKEIVHYGKLLHVVTPPTGYTDYSGLITIEKKSAIVYHQINALQDDPIIVVTYPVPIEQLSNDQVFNKKKFPVRVISFTSNVLNLELYIDNNLIGKLNYNKELKNNVLLYSCDLKSDLAEGKHTLKIEGDAHHEMEFFIGEKSPKITETMMSYFTPHFFFGSVAAISFLILIRLIPFWLLCNDTLDKYENYMYYGKAVSNRELEKIFKKEAELKDLNAGSISNSQKNDSDKSVSSEGATDQNDEDEEEVNDDVKIKWYHQIYLGPLYMICRLRKTPLSIYIVLIILFIWYIPLPFYFTKIESKLAILWCWGYISDSKLFQFNTPLWFLLLYDLMLLFPLIDVAGMMYEGESLLLVHKIEFALLCIVMAIAIVAWVAVLYVAGGAFSIFTSFMLYFALFGVIFIFCRVFIHQKEKLRIIAESSY</sequence>
<feature type="transmembrane region" description="Helical" evidence="2">
    <location>
        <begin position="555"/>
        <end position="575"/>
    </location>
</feature>
<name>A0ABR2I6E6_9EUKA</name>
<dbReference type="EMBL" id="JAPFFF010000019">
    <property type="protein sequence ID" value="KAK8858089.1"/>
    <property type="molecule type" value="Genomic_DNA"/>
</dbReference>
<feature type="transmembrane region" description="Helical" evidence="2">
    <location>
        <begin position="665"/>
        <end position="687"/>
    </location>
</feature>
<evidence type="ECO:0000313" key="4">
    <source>
        <dbReference type="EMBL" id="KAK8858089.1"/>
    </source>
</evidence>
<evidence type="ECO:0000259" key="3">
    <source>
        <dbReference type="Pfam" id="PF00149"/>
    </source>
</evidence>
<feature type="region of interest" description="Disordered" evidence="1">
    <location>
        <begin position="498"/>
        <end position="525"/>
    </location>
</feature>
<feature type="transmembrane region" description="Helical" evidence="2">
    <location>
        <begin position="603"/>
        <end position="626"/>
    </location>
</feature>
<keyword evidence="2" id="KW-0472">Membrane</keyword>
<organism evidence="4 5">
    <name type="scientific">Tritrichomonas musculus</name>
    <dbReference type="NCBI Taxonomy" id="1915356"/>
    <lineage>
        <taxon>Eukaryota</taxon>
        <taxon>Metamonada</taxon>
        <taxon>Parabasalia</taxon>
        <taxon>Tritrichomonadida</taxon>
        <taxon>Tritrichomonadidae</taxon>
        <taxon>Tritrichomonas</taxon>
    </lineage>
</organism>
<dbReference type="InterPro" id="IPR029052">
    <property type="entry name" value="Metallo-depent_PP-like"/>
</dbReference>
<dbReference type="Gene3D" id="3.60.21.10">
    <property type="match status" value="1"/>
</dbReference>
<feature type="transmembrane region" description="Helical" evidence="2">
    <location>
        <begin position="436"/>
        <end position="459"/>
    </location>
</feature>
<evidence type="ECO:0000256" key="1">
    <source>
        <dbReference type="SAM" id="MobiDB-lite"/>
    </source>
</evidence>
<reference evidence="4 5" key="1">
    <citation type="submission" date="2024-04" db="EMBL/GenBank/DDBJ databases">
        <title>Tritrichomonas musculus Genome.</title>
        <authorList>
            <person name="Alves-Ferreira E."/>
            <person name="Grigg M."/>
            <person name="Lorenzi H."/>
            <person name="Galac M."/>
        </authorList>
    </citation>
    <scope>NUCLEOTIDE SEQUENCE [LARGE SCALE GENOMIC DNA]</scope>
    <source>
        <strain evidence="4 5">EAF2021</strain>
    </source>
</reference>
<dbReference type="InterPro" id="IPR004843">
    <property type="entry name" value="Calcineurin-like_PHP"/>
</dbReference>
<feature type="domain" description="Calcineurin-like phosphoesterase" evidence="3">
    <location>
        <begin position="76"/>
        <end position="277"/>
    </location>
</feature>
<dbReference type="Proteomes" id="UP001470230">
    <property type="component" value="Unassembled WGS sequence"/>
</dbReference>
<comment type="caution">
    <text evidence="4">The sequence shown here is derived from an EMBL/GenBank/DDBJ whole genome shotgun (WGS) entry which is preliminary data.</text>
</comment>
<protein>
    <submittedName>
        <fullName evidence="4">Transmembrane protein 62</fullName>
    </submittedName>
</protein>
<dbReference type="PANTHER" id="PTHR14795">
    <property type="entry name" value="HELICASE RELATED"/>
    <property type="match status" value="1"/>
</dbReference>
<feature type="transmembrane region" description="Helical" evidence="2">
    <location>
        <begin position="638"/>
        <end position="659"/>
    </location>
</feature>